<accession>A0A345BLZ4</accession>
<dbReference type="Pfam" id="PF25311">
    <property type="entry name" value="WDGH"/>
    <property type="match status" value="1"/>
</dbReference>
<proteinExistence type="predicted"/>
<sequence>MATSKPNLQYRLASFAREYPDNTPVWYYPIAGDESTKRATWVRGEPWSVGDGEIIVKVKDATAGVSIEHLRPRELDARSALAGEAVTYRKHEIDVPADLYAGTAELVRDFAGALAEKLFAAQQKRAAADGWMQDDWQEDCQRALLAHLLKGDPLDVAAYAAFCWHHSWSTKPASMGEVSDGYHTFNELYAHRVRLFSCLMHAHRNRAWWSDHHADGTVWDGWVIAGITTPAGDVTYHLPVTEVPELPEDTHRLRGKEWDGHTAADVLKRLPSLNFGRTDGTAMIEPMEEVELVIYGYAASVAGPRGTNHWDGSIERPLITSHADYISLRKEIARDGNVAHHDAIQVHHLTPIGYTQAEPIPANNADLIRQLQQLGEDFGCPGGMNRIEWLRQRLTVAIAVEGGEA</sequence>
<dbReference type="InterPro" id="IPR057362">
    <property type="entry name" value="WDGH"/>
</dbReference>
<evidence type="ECO:0000313" key="3">
    <source>
        <dbReference type="Proteomes" id="UP000260529"/>
    </source>
</evidence>
<organism evidence="2 3">
    <name type="scientific">Erwinia phage Pavtok</name>
    <dbReference type="NCBI Taxonomy" id="2267655"/>
    <lineage>
        <taxon>Viruses</taxon>
        <taxon>Duplodnaviria</taxon>
        <taxon>Heunggongvirae</taxon>
        <taxon>Uroviricota</taxon>
        <taxon>Caudoviricetes</taxon>
        <taxon>Pavtokvirus</taxon>
        <taxon>Pavtokvirus pavtok</taxon>
    </lineage>
</organism>
<feature type="domain" description="WDGH" evidence="1">
    <location>
        <begin position="176"/>
        <end position="272"/>
    </location>
</feature>
<keyword evidence="3" id="KW-1185">Reference proteome</keyword>
<evidence type="ECO:0000259" key="1">
    <source>
        <dbReference type="Pfam" id="PF25311"/>
    </source>
</evidence>
<evidence type="ECO:0000313" key="2">
    <source>
        <dbReference type="EMBL" id="AXF51465.1"/>
    </source>
</evidence>
<dbReference type="EMBL" id="MH426726">
    <property type="protein sequence ID" value="AXF51465.1"/>
    <property type="molecule type" value="Genomic_DNA"/>
</dbReference>
<name>A0A345BLZ4_9CAUD</name>
<reference evidence="3" key="1">
    <citation type="submission" date="2018-06" db="EMBL/GenBank/DDBJ databases">
        <authorList>
            <person name="Sharma R."/>
            <person name="Hughes J."/>
            <person name="Breakwell D.P."/>
            <person name="Hope S."/>
            <person name="Grose J.H."/>
        </authorList>
    </citation>
    <scope>NUCLEOTIDE SEQUENCE [LARGE SCALE GENOMIC DNA]</scope>
</reference>
<protein>
    <recommendedName>
        <fullName evidence="1">WDGH domain-containing protein</fullName>
    </recommendedName>
</protein>
<dbReference type="Proteomes" id="UP000260529">
    <property type="component" value="Segment"/>
</dbReference>
<gene>
    <name evidence="2" type="ORF">PAVTOK_37</name>
</gene>